<dbReference type="HOGENOM" id="CLU_1319433_0_0_6"/>
<dbReference type="PANTHER" id="PTHR43434:SF1">
    <property type="entry name" value="PHOSPHOGLYCOLATE PHOSPHATASE"/>
    <property type="match status" value="1"/>
</dbReference>
<protein>
    <recommendedName>
        <fullName evidence="4">phosphoglycolate phosphatase</fullName>
        <ecNumber evidence="4">3.1.3.18</ecNumber>
    </recommendedName>
</protein>
<accession>B8F7U1</accession>
<dbReference type="GO" id="GO:0006281">
    <property type="term" value="P:DNA repair"/>
    <property type="evidence" value="ECO:0007669"/>
    <property type="project" value="TreeGrafter"/>
</dbReference>
<dbReference type="InterPro" id="IPR041492">
    <property type="entry name" value="HAD_2"/>
</dbReference>
<dbReference type="InterPro" id="IPR036412">
    <property type="entry name" value="HAD-like_sf"/>
</dbReference>
<evidence type="ECO:0000256" key="3">
    <source>
        <dbReference type="ARBA" id="ARBA00006171"/>
    </source>
</evidence>
<dbReference type="SUPFAM" id="SSF56784">
    <property type="entry name" value="HAD-like"/>
    <property type="match status" value="1"/>
</dbReference>
<dbReference type="KEGG" id="hap:HAPS_1905"/>
<reference evidence="5 6" key="1">
    <citation type="journal article" date="2009" name="J. Bacteriol.">
        <title>Complete genome sequence of Haemophilus parasuis SH0165.</title>
        <authorList>
            <person name="Yue M."/>
            <person name="Yang F."/>
            <person name="Yang J."/>
            <person name="Bei W."/>
            <person name="Cai X."/>
            <person name="Chen L."/>
            <person name="Dong J."/>
            <person name="Zhou R."/>
            <person name="Jin M."/>
            <person name="Jin Q."/>
            <person name="Chen H."/>
        </authorList>
    </citation>
    <scope>NUCLEOTIDE SEQUENCE [LARGE SCALE GENOMIC DNA]</scope>
    <source>
        <strain evidence="5 6">SH0165</strain>
    </source>
</reference>
<gene>
    <name evidence="5" type="primary">gph</name>
    <name evidence="5" type="ordered locus">HAPS_1905</name>
</gene>
<dbReference type="Proteomes" id="UP000006743">
    <property type="component" value="Chromosome"/>
</dbReference>
<evidence type="ECO:0000256" key="1">
    <source>
        <dbReference type="ARBA" id="ARBA00000830"/>
    </source>
</evidence>
<evidence type="ECO:0000313" key="5">
    <source>
        <dbReference type="EMBL" id="ACL33393.1"/>
    </source>
</evidence>
<keyword evidence="6" id="KW-1185">Reference proteome</keyword>
<dbReference type="AlphaFoldDB" id="B8F7U1"/>
<dbReference type="Gene3D" id="3.40.50.1000">
    <property type="entry name" value="HAD superfamily/HAD-like"/>
    <property type="match status" value="1"/>
</dbReference>
<comment type="similarity">
    <text evidence="3">Belongs to the HAD-like hydrolase superfamily. CbbY/CbbZ/Gph/YieH family.</text>
</comment>
<comment type="catalytic activity">
    <reaction evidence="1">
        <text>2-phosphoglycolate + H2O = glycolate + phosphate</text>
        <dbReference type="Rhea" id="RHEA:14369"/>
        <dbReference type="ChEBI" id="CHEBI:15377"/>
        <dbReference type="ChEBI" id="CHEBI:29805"/>
        <dbReference type="ChEBI" id="CHEBI:43474"/>
        <dbReference type="ChEBI" id="CHEBI:58033"/>
        <dbReference type="EC" id="3.1.3.18"/>
    </reaction>
</comment>
<name>B8F7U1_GLAP5</name>
<sequence>MLDNSLSFKYLLVDFDNTLVFTNEANNLAYRRSIEDIAQMKMSDKQYQLVVSSMPDQRITAAGLYEIISEILNTILDVPKIATYKNKIYPAFISYIQKNDVLIRALENIKSNPEITIILVTNANPRRVIPILDFFDLENLFERIFYTNNSLDKYSLVISQLNLDPDNLIIIDDDQNQLDSAKLSGVSDIRLIKINPIGVKNDFTFSST</sequence>
<dbReference type="PATRIC" id="fig|557723.8.peg.1890"/>
<dbReference type="STRING" id="557723.HAPS_1905"/>
<evidence type="ECO:0000256" key="2">
    <source>
        <dbReference type="ARBA" id="ARBA00004818"/>
    </source>
</evidence>
<evidence type="ECO:0000313" key="6">
    <source>
        <dbReference type="Proteomes" id="UP000006743"/>
    </source>
</evidence>
<dbReference type="GO" id="GO:0008967">
    <property type="term" value="F:phosphoglycolate phosphatase activity"/>
    <property type="evidence" value="ECO:0007669"/>
    <property type="project" value="UniProtKB-EC"/>
</dbReference>
<dbReference type="Pfam" id="PF13419">
    <property type="entry name" value="HAD_2"/>
    <property type="match status" value="1"/>
</dbReference>
<dbReference type="EMBL" id="CP001321">
    <property type="protein sequence ID" value="ACL33393.1"/>
    <property type="molecule type" value="Genomic_DNA"/>
</dbReference>
<dbReference type="PANTHER" id="PTHR43434">
    <property type="entry name" value="PHOSPHOGLYCOLATE PHOSPHATASE"/>
    <property type="match status" value="1"/>
</dbReference>
<dbReference type="RefSeq" id="WP_015939965.1">
    <property type="nucleotide sequence ID" value="NC_011852.1"/>
</dbReference>
<dbReference type="GeneID" id="66617928"/>
<proteinExistence type="inferred from homology"/>
<dbReference type="InterPro" id="IPR050155">
    <property type="entry name" value="HAD-like_hydrolase_sf"/>
</dbReference>
<comment type="pathway">
    <text evidence="2">Organic acid metabolism; glycolate biosynthesis; glycolate from 2-phosphoglycolate: step 1/1.</text>
</comment>
<evidence type="ECO:0000256" key="4">
    <source>
        <dbReference type="ARBA" id="ARBA00013078"/>
    </source>
</evidence>
<dbReference type="InterPro" id="IPR023214">
    <property type="entry name" value="HAD_sf"/>
</dbReference>
<organism evidence="5 6">
    <name type="scientific">Glaesserella parasuis serovar 5 (strain SH0165)</name>
    <name type="common">Haemophilus parasuis</name>
    <dbReference type="NCBI Taxonomy" id="557723"/>
    <lineage>
        <taxon>Bacteria</taxon>
        <taxon>Pseudomonadati</taxon>
        <taxon>Pseudomonadota</taxon>
        <taxon>Gammaproteobacteria</taxon>
        <taxon>Pasteurellales</taxon>
        <taxon>Pasteurellaceae</taxon>
        <taxon>Glaesserella</taxon>
    </lineage>
</organism>
<dbReference type="EC" id="3.1.3.18" evidence="4"/>